<proteinExistence type="predicted"/>
<evidence type="ECO:0000313" key="2">
    <source>
        <dbReference type="EMBL" id="CAK5277226.1"/>
    </source>
</evidence>
<accession>A0AAD2Q542</accession>
<sequence>MSARRFSLPFDTFKLPLPTGRRASCSSTHPPRVKAAGEAWDCLPGQPSARRKSSLKRASWSSATSSSPSMGDSGDGSSASSDCSHDSAGASKWPLIPPTETKIHSRLADRVVPRDAHPLTHRIILHVHSPKPLPRHTCTLPVDGAPPICDMAALPVGVSLQDDWDFDLRPGEAPNVRFLTPPVEGFDDSVACHEMRELIRTSVLMYYLVLGSDGEITDFRKQQASYLERNAGPGPGRVVECYADSLVL</sequence>
<reference evidence="2" key="1">
    <citation type="submission" date="2023-11" db="EMBL/GenBank/DDBJ databases">
        <authorList>
            <person name="De Vega J J."/>
            <person name="De Vega J J."/>
        </authorList>
    </citation>
    <scope>NUCLEOTIDE SEQUENCE</scope>
</reference>
<feature type="region of interest" description="Disordered" evidence="1">
    <location>
        <begin position="1"/>
        <end position="97"/>
    </location>
</feature>
<dbReference type="AlphaFoldDB" id="A0AAD2Q542"/>
<organism evidence="2 3">
    <name type="scientific">Mycena citricolor</name>
    <dbReference type="NCBI Taxonomy" id="2018698"/>
    <lineage>
        <taxon>Eukaryota</taxon>
        <taxon>Fungi</taxon>
        <taxon>Dikarya</taxon>
        <taxon>Basidiomycota</taxon>
        <taxon>Agaricomycotina</taxon>
        <taxon>Agaricomycetes</taxon>
        <taxon>Agaricomycetidae</taxon>
        <taxon>Agaricales</taxon>
        <taxon>Marasmiineae</taxon>
        <taxon>Mycenaceae</taxon>
        <taxon>Mycena</taxon>
    </lineage>
</organism>
<evidence type="ECO:0000256" key="1">
    <source>
        <dbReference type="SAM" id="MobiDB-lite"/>
    </source>
</evidence>
<dbReference type="Proteomes" id="UP001295794">
    <property type="component" value="Unassembled WGS sequence"/>
</dbReference>
<gene>
    <name evidence="2" type="ORF">MYCIT1_LOCUS26102</name>
</gene>
<feature type="compositionally biased region" description="Low complexity" evidence="1">
    <location>
        <begin position="56"/>
        <end position="91"/>
    </location>
</feature>
<dbReference type="EMBL" id="CAVNYO010000419">
    <property type="protein sequence ID" value="CAK5277226.1"/>
    <property type="molecule type" value="Genomic_DNA"/>
</dbReference>
<protein>
    <submittedName>
        <fullName evidence="2">Uncharacterized protein</fullName>
    </submittedName>
</protein>
<evidence type="ECO:0000313" key="3">
    <source>
        <dbReference type="Proteomes" id="UP001295794"/>
    </source>
</evidence>
<name>A0AAD2Q542_9AGAR</name>
<keyword evidence="3" id="KW-1185">Reference proteome</keyword>
<comment type="caution">
    <text evidence="2">The sequence shown here is derived from an EMBL/GenBank/DDBJ whole genome shotgun (WGS) entry which is preliminary data.</text>
</comment>